<evidence type="ECO:0000259" key="3">
    <source>
        <dbReference type="Pfam" id="PF13476"/>
    </source>
</evidence>
<feature type="domain" description="Rad50/SbcC-type AAA" evidence="3">
    <location>
        <begin position="5"/>
        <end position="239"/>
    </location>
</feature>
<protein>
    <submittedName>
        <fullName evidence="4">Exonuclease SbcC</fullName>
    </submittedName>
</protein>
<evidence type="ECO:0000256" key="1">
    <source>
        <dbReference type="SAM" id="Coils"/>
    </source>
</evidence>
<name>A0A4R1ET53_9GAMM</name>
<evidence type="ECO:0000313" key="5">
    <source>
        <dbReference type="Proteomes" id="UP000294887"/>
    </source>
</evidence>
<dbReference type="Gene3D" id="1.10.287.1490">
    <property type="match status" value="1"/>
</dbReference>
<reference evidence="4 5" key="1">
    <citation type="submission" date="2019-03" db="EMBL/GenBank/DDBJ databases">
        <title>Genomic Encyclopedia of Type Strains, Phase IV (KMG-IV): sequencing the most valuable type-strain genomes for metagenomic binning, comparative biology and taxonomic classification.</title>
        <authorList>
            <person name="Goeker M."/>
        </authorList>
    </citation>
    <scope>NUCLEOTIDE SEQUENCE [LARGE SCALE GENOMIC DNA]</scope>
    <source>
        <strain evidence="4 5">DSM 24830</strain>
    </source>
</reference>
<dbReference type="InterPro" id="IPR027417">
    <property type="entry name" value="P-loop_NTPase"/>
</dbReference>
<dbReference type="Proteomes" id="UP000294887">
    <property type="component" value="Unassembled WGS sequence"/>
</dbReference>
<dbReference type="AlphaFoldDB" id="A0A4R1ET53"/>
<dbReference type="Gene3D" id="3.40.50.300">
    <property type="entry name" value="P-loop containing nucleotide triphosphate hydrolases"/>
    <property type="match status" value="2"/>
</dbReference>
<organism evidence="4 5">
    <name type="scientific">Cocleimonas flava</name>
    <dbReference type="NCBI Taxonomy" id="634765"/>
    <lineage>
        <taxon>Bacteria</taxon>
        <taxon>Pseudomonadati</taxon>
        <taxon>Pseudomonadota</taxon>
        <taxon>Gammaproteobacteria</taxon>
        <taxon>Thiotrichales</taxon>
        <taxon>Thiotrichaceae</taxon>
        <taxon>Cocleimonas</taxon>
    </lineage>
</organism>
<dbReference type="SUPFAM" id="SSF52540">
    <property type="entry name" value="P-loop containing nucleoside triphosphate hydrolases"/>
    <property type="match status" value="1"/>
</dbReference>
<keyword evidence="4" id="KW-0378">Hydrolase</keyword>
<dbReference type="Pfam" id="PF13558">
    <property type="entry name" value="SbcC_Walker_B"/>
    <property type="match status" value="1"/>
</dbReference>
<dbReference type="PANTHER" id="PTHR32114">
    <property type="entry name" value="ABC TRANSPORTER ABCH.3"/>
    <property type="match status" value="1"/>
</dbReference>
<feature type="compositionally biased region" description="Low complexity" evidence="2">
    <location>
        <begin position="705"/>
        <end position="715"/>
    </location>
</feature>
<feature type="coiled-coil region" evidence="1">
    <location>
        <begin position="256"/>
        <end position="347"/>
    </location>
</feature>
<keyword evidence="1" id="KW-0175">Coiled coil</keyword>
<comment type="caution">
    <text evidence="4">The sequence shown here is derived from an EMBL/GenBank/DDBJ whole genome shotgun (WGS) entry which is preliminary data.</text>
</comment>
<dbReference type="GO" id="GO:0016887">
    <property type="term" value="F:ATP hydrolysis activity"/>
    <property type="evidence" value="ECO:0007669"/>
    <property type="project" value="InterPro"/>
</dbReference>
<keyword evidence="5" id="KW-1185">Reference proteome</keyword>
<dbReference type="Pfam" id="PF13476">
    <property type="entry name" value="AAA_23"/>
    <property type="match status" value="1"/>
</dbReference>
<dbReference type="GO" id="GO:0006302">
    <property type="term" value="P:double-strand break repair"/>
    <property type="evidence" value="ECO:0007669"/>
    <property type="project" value="InterPro"/>
</dbReference>
<sequence length="1018" mass="114206">MKPIKLSMTAFGPFINTEVIDFEALGENPLFLINGTTGSGKTTILDAICFALYGQTTGKEREAMQMRCDFAPDDLLTEVEFVFELGGELYQIKRVPEQERAKTKGEGTTKQAASAELNRLDASRKIAQNLVARKVSDATQMIEQLTGLQVDQFRQVMVLPQGQFRQLLMADSKDREKIFSQLFETHVYKRIEDKLRAQASVVAKKVQGLKDQQEGVFQNVGVENLEALELIINQIKPEVKTLKAELAVKNTAYLESVKAFEKAKDLEKDFQNLKQQEERFEALKQQESEIKQKQEQLSLAAVAEKITSVFSDLSKAKNAYEESSTQLTAIEERHQTAVTKLKSAEEDLLKNPQRQIELDKKKEQIIHLKSYQEKGEVLNKESVKLKAIKDNFVAVEKQFTEAQVALNNLLQNQETTDKEKAALEAQLSNEATLKLRLQTLSDQIKKRQNYEALDTKIATLTQELTELTQNGKRLKASLEAEDIKAKSLELKWHQAQAAILAKDLQDDQACPVCGSFEHPQPAYSEEDLPTDHDRELAQSAVTVAREKHAKAQEAFLSLRSSLNGFKEQLAELQKQWNDIASISLDELNKEHQALTQQLALQENQQKQLTELKEKIDQLKTQIENARKNQDQLQAQKSELNGQLEASKALVANAEKALPEEYRDLTSLNAEIQRVNENIEALNNSIAQAQQLQAAASNEKTEAETNLKNQQQAQQKLKSELEKAQSAWQSALEKSDFENEAAYQQARLDEAALAVIKTTIEEYTQELQKVSGIIENQQAALKGKVKPDMTLLATQLQSLDDEKNQIEQQSKEKDKELGNFEQAQKTLNEISKSQQAEEDEYKIIGTLSNVANGNTGNKISLQRFVLSVLLDDVLIDASHRLKLMSKGRYNLLRKEDRAKGNKASGLELEVEDSYTGKIRPVSTLSGGESFMASLSLALGLSDVVQAYAGGIHLDTLFIDEGFGSLDADSLDLAIRTLMDLRDTGRMVGIISHVSELKEQIPVRIDVKSRMEGSYIELVN</sequence>
<dbReference type="InterPro" id="IPR038729">
    <property type="entry name" value="Rad50/SbcC_AAA"/>
</dbReference>
<dbReference type="PANTHER" id="PTHR32114:SF2">
    <property type="entry name" value="ABC TRANSPORTER ABCH.3"/>
    <property type="match status" value="1"/>
</dbReference>
<dbReference type="RefSeq" id="WP_131906532.1">
    <property type="nucleotide sequence ID" value="NZ_BAAAFU010000006.1"/>
</dbReference>
<dbReference type="OrthoDB" id="9795626at2"/>
<keyword evidence="4" id="KW-0540">Nuclease</keyword>
<evidence type="ECO:0000256" key="2">
    <source>
        <dbReference type="SAM" id="MobiDB-lite"/>
    </source>
</evidence>
<dbReference type="GO" id="GO:0004527">
    <property type="term" value="F:exonuclease activity"/>
    <property type="evidence" value="ECO:0007669"/>
    <property type="project" value="UniProtKB-KW"/>
</dbReference>
<feature type="region of interest" description="Disordered" evidence="2">
    <location>
        <begin position="696"/>
        <end position="715"/>
    </location>
</feature>
<feature type="coiled-coil region" evidence="1">
    <location>
        <begin position="450"/>
        <end position="477"/>
    </location>
</feature>
<evidence type="ECO:0000313" key="4">
    <source>
        <dbReference type="EMBL" id="TCJ84797.1"/>
    </source>
</evidence>
<dbReference type="EMBL" id="SMFQ01000004">
    <property type="protein sequence ID" value="TCJ84797.1"/>
    <property type="molecule type" value="Genomic_DNA"/>
</dbReference>
<accession>A0A4R1ET53</accession>
<keyword evidence="4" id="KW-0269">Exonuclease</keyword>
<gene>
    <name evidence="4" type="ORF">EV695_2758</name>
</gene>
<feature type="coiled-coil region" evidence="1">
    <location>
        <begin position="759"/>
        <end position="839"/>
    </location>
</feature>
<proteinExistence type="predicted"/>